<dbReference type="AlphaFoldDB" id="A0A7N0UVU4"/>
<dbReference type="SUPFAM" id="SSF54197">
    <property type="entry name" value="HIT-like"/>
    <property type="match status" value="1"/>
</dbReference>
<dbReference type="GO" id="GO:0000398">
    <property type="term" value="P:mRNA splicing, via spliceosome"/>
    <property type="evidence" value="ECO:0007669"/>
    <property type="project" value="TreeGrafter"/>
</dbReference>
<dbReference type="SMART" id="SM00356">
    <property type="entry name" value="ZnF_C3H1"/>
    <property type="match status" value="2"/>
</dbReference>
<keyword evidence="3 4" id="KW-0862">Zinc</keyword>
<name>A0A7N0UVU4_KALFE</name>
<dbReference type="Proteomes" id="UP000594263">
    <property type="component" value="Unplaced"/>
</dbReference>
<dbReference type="InterPro" id="IPR040194">
    <property type="entry name" value="Cwf19-like"/>
</dbReference>
<feature type="domain" description="C3H1-type" evidence="5">
    <location>
        <begin position="341"/>
        <end position="369"/>
    </location>
</feature>
<feature type="domain" description="C3H1-type" evidence="5">
    <location>
        <begin position="309"/>
        <end position="337"/>
    </location>
</feature>
<accession>A0A7N0UVU4</accession>
<dbReference type="PANTHER" id="PTHR12072:SF4">
    <property type="entry name" value="CWF19-LIKE PROTEIN 1"/>
    <property type="match status" value="1"/>
</dbReference>
<proteinExistence type="predicted"/>
<feature type="zinc finger region" description="C3H1-type" evidence="4">
    <location>
        <begin position="341"/>
        <end position="369"/>
    </location>
</feature>
<dbReference type="InterPro" id="IPR036855">
    <property type="entry name" value="Znf_CCCH_sf"/>
</dbReference>
<dbReference type="InterPro" id="IPR006767">
    <property type="entry name" value="Cwf19-like_C_dom-2"/>
</dbReference>
<dbReference type="CDD" id="cd07380">
    <property type="entry name" value="MPP_CWF19_N"/>
    <property type="match status" value="1"/>
</dbReference>
<sequence>MAAPPRILLCGDVLGRLDQLYKRFAAVNKSAGPFDVLLCVGQFFPQSSEQLDQFMNYVEGRVEIPIATYFIGDFGAGAPKVLTAASKAAQNQGFKMDGLKISDNLYWLKGSGKFQLQGLSVAYLSGRRSSIIQPFGTYSQDDVDALRAMAEEPEIVDIFLTNEWPSGITNKAVESGIPPGVSDSSGFDSTVAELVSEIKPRYHVAGTMGVFYAREPYINVDSSHVTRFLGLAPVRNKDKQKFIHAISPTPASIMSAVEMCKKPPNASLSPYIDLEKISQADSETKRPAESDLQYWRYDVSQKRQKTGAGDAERRCFKFVSSGSCPRGDKCHFVHDNDAREQYLRGVCFDFINKGKCEKGSDCSFKHSFQDNAEDVPKMRTGNGKVNRSKECWFCLSSPNIESHLIISIGDSFYCALPKGPLLEDHVLVVPIEHAPNTLSTPSESETELQKFLSSLKAYYKNLDKEVVWFEWIYRRGTHANLQVVPIPSSRVSSVKDIFILAAEKLGFKFKVTESRELLRAQFDANMSLFYVELPCGTVLSHTVDENEKFPAQFGREVLAGLLNMADRADWRKCTSSKEEEMEMASRFKKKFEAYDPNQ</sequence>
<dbReference type="SMR" id="A0A7N0UVU4"/>
<evidence type="ECO:0000313" key="6">
    <source>
        <dbReference type="EnsemblPlants" id="Kaladp0085s0142.1.v1.1"/>
    </source>
</evidence>
<dbReference type="InterPro" id="IPR006768">
    <property type="entry name" value="Cwf19-like_C_dom-1"/>
</dbReference>
<dbReference type="Pfam" id="PF04677">
    <property type="entry name" value="CwfJ_C_1"/>
    <property type="match status" value="1"/>
</dbReference>
<dbReference type="EnsemblPlants" id="Kaladp0085s0142.1.v1.1">
    <property type="protein sequence ID" value="Kaladp0085s0142.1.v1.1"/>
    <property type="gene ID" value="Kaladp0085s0142.v1.1"/>
</dbReference>
<reference evidence="6" key="1">
    <citation type="submission" date="2021-01" db="UniProtKB">
        <authorList>
            <consortium name="EnsemblPlants"/>
        </authorList>
    </citation>
    <scope>IDENTIFICATION</scope>
</reference>
<dbReference type="GO" id="GO:0071014">
    <property type="term" value="C:post-mRNA release spliceosomal complex"/>
    <property type="evidence" value="ECO:0007669"/>
    <property type="project" value="TreeGrafter"/>
</dbReference>
<dbReference type="PANTHER" id="PTHR12072">
    <property type="entry name" value="CWF19, CELL CYCLE CONTROL PROTEIN"/>
    <property type="match status" value="1"/>
</dbReference>
<feature type="zinc finger region" description="C3H1-type" evidence="4">
    <location>
        <begin position="309"/>
        <end position="337"/>
    </location>
</feature>
<evidence type="ECO:0000256" key="2">
    <source>
        <dbReference type="ARBA" id="ARBA00022771"/>
    </source>
</evidence>
<organism evidence="6 7">
    <name type="scientific">Kalanchoe fedtschenkoi</name>
    <name type="common">Lavender scallops</name>
    <name type="synonym">South American air plant</name>
    <dbReference type="NCBI Taxonomy" id="63787"/>
    <lineage>
        <taxon>Eukaryota</taxon>
        <taxon>Viridiplantae</taxon>
        <taxon>Streptophyta</taxon>
        <taxon>Embryophyta</taxon>
        <taxon>Tracheophyta</taxon>
        <taxon>Spermatophyta</taxon>
        <taxon>Magnoliopsida</taxon>
        <taxon>eudicotyledons</taxon>
        <taxon>Gunneridae</taxon>
        <taxon>Pentapetalae</taxon>
        <taxon>Saxifragales</taxon>
        <taxon>Crassulaceae</taxon>
        <taxon>Kalanchoe</taxon>
    </lineage>
</organism>
<dbReference type="Gene3D" id="4.10.1000.10">
    <property type="entry name" value="Zinc finger, CCCH-type"/>
    <property type="match status" value="1"/>
</dbReference>
<dbReference type="GO" id="GO:0008270">
    <property type="term" value="F:zinc ion binding"/>
    <property type="evidence" value="ECO:0007669"/>
    <property type="project" value="UniProtKB-KW"/>
</dbReference>
<protein>
    <recommendedName>
        <fullName evidence="5">C3H1-type domain-containing protein</fullName>
    </recommendedName>
</protein>
<evidence type="ECO:0000256" key="4">
    <source>
        <dbReference type="PROSITE-ProRule" id="PRU00723"/>
    </source>
</evidence>
<dbReference type="InterPro" id="IPR000571">
    <property type="entry name" value="Znf_CCCH"/>
</dbReference>
<evidence type="ECO:0000313" key="7">
    <source>
        <dbReference type="Proteomes" id="UP000594263"/>
    </source>
</evidence>
<dbReference type="SUPFAM" id="SSF90229">
    <property type="entry name" value="CCCH zinc finger"/>
    <property type="match status" value="1"/>
</dbReference>
<evidence type="ECO:0000256" key="3">
    <source>
        <dbReference type="ARBA" id="ARBA00022833"/>
    </source>
</evidence>
<keyword evidence="1 4" id="KW-0479">Metal-binding</keyword>
<dbReference type="InterPro" id="IPR036265">
    <property type="entry name" value="HIT-like_sf"/>
</dbReference>
<evidence type="ECO:0000259" key="5">
    <source>
        <dbReference type="PROSITE" id="PS50103"/>
    </source>
</evidence>
<dbReference type="OMA" id="IVPITHY"/>
<dbReference type="Gene3D" id="3.30.428.10">
    <property type="entry name" value="HIT-like"/>
    <property type="match status" value="1"/>
</dbReference>
<keyword evidence="2 4" id="KW-0863">Zinc-finger</keyword>
<dbReference type="PROSITE" id="PS50103">
    <property type="entry name" value="ZF_C3H1"/>
    <property type="match status" value="2"/>
</dbReference>
<keyword evidence="7" id="KW-1185">Reference proteome</keyword>
<dbReference type="Pfam" id="PF04676">
    <property type="entry name" value="CwfJ_C_2"/>
    <property type="match status" value="1"/>
</dbReference>
<dbReference type="GO" id="GO:0061632">
    <property type="term" value="F:RNA lariat debranching enzyme activator activity"/>
    <property type="evidence" value="ECO:0007669"/>
    <property type="project" value="TreeGrafter"/>
</dbReference>
<dbReference type="Gramene" id="Kaladp0085s0142.1.v1.1">
    <property type="protein sequence ID" value="Kaladp0085s0142.1.v1.1"/>
    <property type="gene ID" value="Kaladp0085s0142.v1.1"/>
</dbReference>
<evidence type="ECO:0000256" key="1">
    <source>
        <dbReference type="ARBA" id="ARBA00022723"/>
    </source>
</evidence>